<feature type="non-terminal residue" evidence="2">
    <location>
        <position position="1"/>
    </location>
</feature>
<dbReference type="EMBL" id="OC928653">
    <property type="protein sequence ID" value="CAD7657878.1"/>
    <property type="molecule type" value="Genomic_DNA"/>
</dbReference>
<reference evidence="2" key="1">
    <citation type="submission" date="2020-11" db="EMBL/GenBank/DDBJ databases">
        <authorList>
            <person name="Tran Van P."/>
        </authorList>
    </citation>
    <scope>NUCLEOTIDE SEQUENCE</scope>
</reference>
<dbReference type="OrthoDB" id="10034726at2759"/>
<keyword evidence="1" id="KW-0472">Membrane</keyword>
<protein>
    <submittedName>
        <fullName evidence="2">Uncharacterized protein</fullName>
    </submittedName>
</protein>
<proteinExistence type="predicted"/>
<feature type="transmembrane region" description="Helical" evidence="1">
    <location>
        <begin position="33"/>
        <end position="52"/>
    </location>
</feature>
<evidence type="ECO:0000256" key="1">
    <source>
        <dbReference type="SAM" id="Phobius"/>
    </source>
</evidence>
<dbReference type="EMBL" id="CAJPVJ010013828">
    <property type="protein sequence ID" value="CAG2175064.1"/>
    <property type="molecule type" value="Genomic_DNA"/>
</dbReference>
<gene>
    <name evidence="2" type="ORF">ONB1V03_LOCUS14503</name>
</gene>
<organism evidence="2">
    <name type="scientific">Oppiella nova</name>
    <dbReference type="NCBI Taxonomy" id="334625"/>
    <lineage>
        <taxon>Eukaryota</taxon>
        <taxon>Metazoa</taxon>
        <taxon>Ecdysozoa</taxon>
        <taxon>Arthropoda</taxon>
        <taxon>Chelicerata</taxon>
        <taxon>Arachnida</taxon>
        <taxon>Acari</taxon>
        <taxon>Acariformes</taxon>
        <taxon>Sarcoptiformes</taxon>
        <taxon>Oribatida</taxon>
        <taxon>Brachypylina</taxon>
        <taxon>Oppioidea</taxon>
        <taxon>Oppiidae</taxon>
        <taxon>Oppiella</taxon>
    </lineage>
</organism>
<sequence>MGDVRCLVLFLNYIGIKNPLHARQAPLLVSRRAVLFKIVLAWLLSAVITSPLTIMGSLSAFFCPMVVMLSSYVLTVRLLRRKAKFYEDSTHNYTIGTDKESTEFQKFKRQTPSSGLSTFYN</sequence>
<dbReference type="SUPFAM" id="SSF81321">
    <property type="entry name" value="Family A G protein-coupled receptor-like"/>
    <property type="match status" value="1"/>
</dbReference>
<feature type="transmembrane region" description="Helical" evidence="1">
    <location>
        <begin position="58"/>
        <end position="79"/>
    </location>
</feature>
<dbReference type="Proteomes" id="UP000728032">
    <property type="component" value="Unassembled WGS sequence"/>
</dbReference>
<keyword evidence="1" id="KW-1133">Transmembrane helix</keyword>
<evidence type="ECO:0000313" key="3">
    <source>
        <dbReference type="Proteomes" id="UP000728032"/>
    </source>
</evidence>
<accession>A0A7R9QTG4</accession>
<dbReference type="AlphaFoldDB" id="A0A7R9QTG4"/>
<name>A0A7R9QTG4_9ACAR</name>
<evidence type="ECO:0000313" key="2">
    <source>
        <dbReference type="EMBL" id="CAD7657878.1"/>
    </source>
</evidence>
<dbReference type="Gene3D" id="1.20.1070.10">
    <property type="entry name" value="Rhodopsin 7-helix transmembrane proteins"/>
    <property type="match status" value="1"/>
</dbReference>
<keyword evidence="1" id="KW-0812">Transmembrane</keyword>
<keyword evidence="3" id="KW-1185">Reference proteome</keyword>